<dbReference type="InterPro" id="IPR050297">
    <property type="entry name" value="LipidA_mod_glycosyltrf_83"/>
</dbReference>
<keyword evidence="3 9" id="KW-0328">Glycosyltransferase</keyword>
<feature type="transmembrane region" description="Helical" evidence="8">
    <location>
        <begin position="200"/>
        <end position="222"/>
    </location>
</feature>
<dbReference type="Proteomes" id="UP000226079">
    <property type="component" value="Unassembled WGS sequence"/>
</dbReference>
<comment type="caution">
    <text evidence="9">The sequence shown here is derived from an EMBL/GenBank/DDBJ whole genome shotgun (WGS) entry which is preliminary data.</text>
</comment>
<dbReference type="GO" id="GO:0009103">
    <property type="term" value="P:lipopolysaccharide biosynthetic process"/>
    <property type="evidence" value="ECO:0007669"/>
    <property type="project" value="UniProtKB-ARBA"/>
</dbReference>
<evidence type="ECO:0000256" key="8">
    <source>
        <dbReference type="SAM" id="Phobius"/>
    </source>
</evidence>
<keyword evidence="5 8" id="KW-0812">Transmembrane</keyword>
<reference evidence="9 10" key="1">
    <citation type="submission" date="2017-10" db="EMBL/GenBank/DDBJ databases">
        <title>Sequencing the genomes of 1000 actinobacteria strains.</title>
        <authorList>
            <person name="Klenk H.-P."/>
        </authorList>
    </citation>
    <scope>NUCLEOTIDE SEQUENCE [LARGE SCALE GENOMIC DNA]</scope>
    <source>
        <strain evidence="9 10">DSM 15597</strain>
    </source>
</reference>
<keyword evidence="7 8" id="KW-0472">Membrane</keyword>
<evidence type="ECO:0000256" key="2">
    <source>
        <dbReference type="ARBA" id="ARBA00022475"/>
    </source>
</evidence>
<proteinExistence type="predicted"/>
<dbReference type="GO" id="GO:0005886">
    <property type="term" value="C:plasma membrane"/>
    <property type="evidence" value="ECO:0007669"/>
    <property type="project" value="UniProtKB-SubCell"/>
</dbReference>
<keyword evidence="4 9" id="KW-0808">Transferase</keyword>
<evidence type="ECO:0000256" key="3">
    <source>
        <dbReference type="ARBA" id="ARBA00022676"/>
    </source>
</evidence>
<feature type="transmembrane region" description="Helical" evidence="8">
    <location>
        <begin position="40"/>
        <end position="58"/>
    </location>
</feature>
<dbReference type="GO" id="GO:0010041">
    <property type="term" value="P:response to iron(III) ion"/>
    <property type="evidence" value="ECO:0007669"/>
    <property type="project" value="TreeGrafter"/>
</dbReference>
<name>A0A2A9CW87_9ACTN</name>
<dbReference type="AlphaFoldDB" id="A0A2A9CW87"/>
<feature type="transmembrane region" description="Helical" evidence="8">
    <location>
        <begin position="163"/>
        <end position="180"/>
    </location>
</feature>
<feature type="transmembrane region" description="Helical" evidence="8">
    <location>
        <begin position="289"/>
        <end position="317"/>
    </location>
</feature>
<gene>
    <name evidence="9" type="ORF">ATK74_2416</name>
</gene>
<evidence type="ECO:0000256" key="4">
    <source>
        <dbReference type="ARBA" id="ARBA00022679"/>
    </source>
</evidence>
<keyword evidence="10" id="KW-1185">Reference proteome</keyword>
<feature type="transmembrane region" description="Helical" evidence="8">
    <location>
        <begin position="329"/>
        <end position="351"/>
    </location>
</feature>
<evidence type="ECO:0000313" key="9">
    <source>
        <dbReference type="EMBL" id="PFG17839.1"/>
    </source>
</evidence>
<dbReference type="GO" id="GO:0016763">
    <property type="term" value="F:pentosyltransferase activity"/>
    <property type="evidence" value="ECO:0007669"/>
    <property type="project" value="TreeGrafter"/>
</dbReference>
<protein>
    <submittedName>
        <fullName evidence="9">Dolichyl-phosphate-mannose-protein mannosyltransferase</fullName>
    </submittedName>
</protein>
<dbReference type="PANTHER" id="PTHR33908">
    <property type="entry name" value="MANNOSYLTRANSFERASE YKCB-RELATED"/>
    <property type="match status" value="1"/>
</dbReference>
<organism evidence="9 10">
    <name type="scientific">Propionicimonas paludicola</name>
    <dbReference type="NCBI Taxonomy" id="185243"/>
    <lineage>
        <taxon>Bacteria</taxon>
        <taxon>Bacillati</taxon>
        <taxon>Actinomycetota</taxon>
        <taxon>Actinomycetes</taxon>
        <taxon>Propionibacteriales</taxon>
        <taxon>Nocardioidaceae</taxon>
        <taxon>Propionicimonas</taxon>
    </lineage>
</organism>
<feature type="transmembrane region" description="Helical" evidence="8">
    <location>
        <begin position="137"/>
        <end position="156"/>
    </location>
</feature>
<evidence type="ECO:0000256" key="1">
    <source>
        <dbReference type="ARBA" id="ARBA00004651"/>
    </source>
</evidence>
<keyword evidence="6 8" id="KW-1133">Transmembrane helix</keyword>
<dbReference type="PANTHER" id="PTHR33908:SF3">
    <property type="entry name" value="UNDECAPRENYL PHOSPHATE-ALPHA-4-AMINO-4-DEOXY-L-ARABINOSE ARABINOSYL TRANSFERASE"/>
    <property type="match status" value="1"/>
</dbReference>
<dbReference type="RefSeq" id="WP_143483659.1">
    <property type="nucleotide sequence ID" value="NZ_PDJC01000001.1"/>
</dbReference>
<keyword evidence="2" id="KW-1003">Cell membrane</keyword>
<feature type="transmembrane region" description="Helical" evidence="8">
    <location>
        <begin position="249"/>
        <end position="269"/>
    </location>
</feature>
<dbReference type="EMBL" id="PDJC01000001">
    <property type="protein sequence ID" value="PFG17839.1"/>
    <property type="molecule type" value="Genomic_DNA"/>
</dbReference>
<evidence type="ECO:0000256" key="6">
    <source>
        <dbReference type="ARBA" id="ARBA00022989"/>
    </source>
</evidence>
<sequence>MGTQAQTTSERLVGVRRLIATVMVPVRESGDSVWLRRSHWIGAGLVTVLALVVAIFRIDRPSPWADEAVTTLVVRGEWSGIPPLLGGADAPLVPYYVLAKAWAALFAWLPTLTAVRLLSAVAGALTVWVLYELVARRVGVGPAGVISLILISFPGWSRYAQEARPYALLVLMATVLWLAWDSRPPAEPTRFGSSLRGHGWLGWLPYVAALGGSVVFHLFGLFQWPAQLLADITTPGVTRRLRVRRLTQSVTAMAVAAVAFGLPVVIGALRGTGAPRLIPLTVKQLVFDFAVVVQAQPTLGALIVVLVFILIALLTVVFRLPAARRYTDLVRLAVIWAAVPLVLSVLAAVLRPSLLRARYWMPAVVPLAVLAGVGTLVLAGLVWQALRGWADSPRGVPALRVVAAMLAILIGFGVQAYVAIPQQRFVRSEAGHAQRAKGALAAMNDLLARNPGMPVGTSPYTRSTILWAMDEQLEPVDVLQKRIPNTDSVWPVNRPTAEVSSLLAGHDQLVWMRAIIQSTPRPTLPPKPLQELGFRVVSAEKHGSWWVCIVERGK</sequence>
<feature type="transmembrane region" description="Helical" evidence="8">
    <location>
        <begin position="398"/>
        <end position="420"/>
    </location>
</feature>
<feature type="transmembrane region" description="Helical" evidence="8">
    <location>
        <begin position="363"/>
        <end position="386"/>
    </location>
</feature>
<evidence type="ECO:0000256" key="5">
    <source>
        <dbReference type="ARBA" id="ARBA00022692"/>
    </source>
</evidence>
<dbReference type="OrthoDB" id="5318634at2"/>
<feature type="transmembrane region" description="Helical" evidence="8">
    <location>
        <begin position="105"/>
        <end position="131"/>
    </location>
</feature>
<comment type="subcellular location">
    <subcellularLocation>
        <location evidence="1">Cell membrane</location>
        <topology evidence="1">Multi-pass membrane protein</topology>
    </subcellularLocation>
</comment>
<accession>A0A2A9CW87</accession>
<evidence type="ECO:0000256" key="7">
    <source>
        <dbReference type="ARBA" id="ARBA00023136"/>
    </source>
</evidence>
<evidence type="ECO:0000313" key="10">
    <source>
        <dbReference type="Proteomes" id="UP000226079"/>
    </source>
</evidence>